<keyword evidence="1" id="KW-0732">Signal</keyword>
<feature type="signal peptide" evidence="1">
    <location>
        <begin position="1"/>
        <end position="21"/>
    </location>
</feature>
<keyword evidence="4" id="KW-1185">Reference proteome</keyword>
<gene>
    <name evidence="3" type="ORF">A1355_03880</name>
</gene>
<evidence type="ECO:0000313" key="4">
    <source>
        <dbReference type="Proteomes" id="UP000077628"/>
    </source>
</evidence>
<sequence>MSNSLAVATVTAALATLIQNAAQQAVSGAEVVLGRPQTAPPANALRWVQLCLYQVTPNPALRNADLPTRDPSGRISQRPQIALDLHYLLAFYGDETAFEAQRMLGAVARDLHAHPILTRQAVHNAALSHAPLNDSNLDQAPELVRLMPLPLNLDELSKLWSVFFQTPYALSIAYRASVVLIESDDAVNPAPPVLQRGQDDRGVETLLGRFPRLETIRIGFADNRDVPLPSLPNAWPGLVLTFGGQDLQGDSVTLRFQHPRLGSRDVAIPEADRDATSLRFTLPDDAAAQTDWAAGLYEVAAIVSRDGTERTTNRLSLPLAIRVDSILPANPVARAAGDATLTMAATPQVLTEQAPLLLLGDREVAAQARINPSDPLVFVIENAAPLSLQPVYIRVDGVDSLPFAFLDHPPRYAFADSQRVTIV</sequence>
<protein>
    <recommendedName>
        <fullName evidence="2">Pvc16 N-terminal domain-containing protein</fullName>
    </recommendedName>
</protein>
<organism evidence="3 4">
    <name type="scientific">Methylomonas koyamae</name>
    <dbReference type="NCBI Taxonomy" id="702114"/>
    <lineage>
        <taxon>Bacteria</taxon>
        <taxon>Pseudomonadati</taxon>
        <taxon>Pseudomonadota</taxon>
        <taxon>Gammaproteobacteria</taxon>
        <taxon>Methylococcales</taxon>
        <taxon>Methylococcaceae</taxon>
        <taxon>Methylomonas</taxon>
    </lineage>
</organism>
<evidence type="ECO:0000313" key="3">
    <source>
        <dbReference type="EMBL" id="OAI19649.1"/>
    </source>
</evidence>
<feature type="domain" description="Pvc16 N-terminal" evidence="2">
    <location>
        <begin position="9"/>
        <end position="194"/>
    </location>
</feature>
<dbReference type="InterPro" id="IPR025351">
    <property type="entry name" value="Pvc16_N"/>
</dbReference>
<proteinExistence type="predicted"/>
<name>A0A177NR27_9GAMM</name>
<dbReference type="Proteomes" id="UP000077628">
    <property type="component" value="Unassembled WGS sequence"/>
</dbReference>
<dbReference type="RefSeq" id="WP_064027801.1">
    <property type="nucleotide sequence ID" value="NZ_LUUK01000155.1"/>
</dbReference>
<dbReference type="OrthoDB" id="527247at2"/>
<dbReference type="AlphaFoldDB" id="A0A177NR27"/>
<accession>A0A177NR27</accession>
<feature type="chain" id="PRO_5008069443" description="Pvc16 N-terminal domain-containing protein" evidence="1">
    <location>
        <begin position="22"/>
        <end position="423"/>
    </location>
</feature>
<evidence type="ECO:0000256" key="1">
    <source>
        <dbReference type="SAM" id="SignalP"/>
    </source>
</evidence>
<comment type="caution">
    <text evidence="3">The sequence shown here is derived from an EMBL/GenBank/DDBJ whole genome shotgun (WGS) entry which is preliminary data.</text>
</comment>
<dbReference type="STRING" id="702114.A1355_03880"/>
<dbReference type="Pfam" id="PF14065">
    <property type="entry name" value="Pvc16_N"/>
    <property type="match status" value="1"/>
</dbReference>
<dbReference type="EMBL" id="LUUK01000155">
    <property type="protein sequence ID" value="OAI19649.1"/>
    <property type="molecule type" value="Genomic_DNA"/>
</dbReference>
<reference evidence="4" key="1">
    <citation type="submission" date="2016-03" db="EMBL/GenBank/DDBJ databases">
        <authorList>
            <person name="Heylen K."/>
            <person name="De Vos P."/>
            <person name="Vekeman B."/>
        </authorList>
    </citation>
    <scope>NUCLEOTIDE SEQUENCE [LARGE SCALE GENOMIC DNA]</scope>
    <source>
        <strain evidence="4">R-45383</strain>
    </source>
</reference>
<evidence type="ECO:0000259" key="2">
    <source>
        <dbReference type="Pfam" id="PF14065"/>
    </source>
</evidence>